<comment type="function">
    <text evidence="5">May be involved in the biosynthesis of molybdopterin.</text>
</comment>
<dbReference type="EMBL" id="CYHC01000004">
    <property type="protein sequence ID" value="CUA88200.1"/>
    <property type="molecule type" value="Genomic_DNA"/>
</dbReference>
<dbReference type="InterPro" id="IPR008284">
    <property type="entry name" value="MoCF_biosynth_CS"/>
</dbReference>
<evidence type="ECO:0000256" key="1">
    <source>
        <dbReference type="ARBA" id="ARBA00005046"/>
    </source>
</evidence>
<dbReference type="InterPro" id="IPR013484">
    <property type="entry name" value="MoaB_proteobac"/>
</dbReference>
<dbReference type="PIRSF" id="PIRSF006443">
    <property type="entry name" value="MoaB"/>
    <property type="match status" value="1"/>
</dbReference>
<evidence type="ECO:0000256" key="2">
    <source>
        <dbReference type="ARBA" id="ARBA00006112"/>
    </source>
</evidence>
<comment type="similarity">
    <text evidence="2 5">Belongs to the MoaB/Mog family.</text>
</comment>
<dbReference type="InterPro" id="IPR036425">
    <property type="entry name" value="MoaB/Mog-like_dom_sf"/>
</dbReference>
<dbReference type="SUPFAM" id="SSF53218">
    <property type="entry name" value="Molybdenum cofactor biosynthesis proteins"/>
    <property type="match status" value="1"/>
</dbReference>
<comment type="pathway">
    <text evidence="1 5">Cofactor biosynthesis; molybdopterin biosynthesis.</text>
</comment>
<dbReference type="CDD" id="cd00886">
    <property type="entry name" value="MogA_MoaB"/>
    <property type="match status" value="1"/>
</dbReference>
<dbReference type="Proteomes" id="UP000182178">
    <property type="component" value="Unassembled WGS sequence"/>
</dbReference>
<evidence type="ECO:0000256" key="5">
    <source>
        <dbReference type="PIRNR" id="PIRNR006443"/>
    </source>
</evidence>
<dbReference type="Pfam" id="PF00994">
    <property type="entry name" value="MoCF_biosynth"/>
    <property type="match status" value="1"/>
</dbReference>
<feature type="domain" description="MoaB/Mog" evidence="6">
    <location>
        <begin position="16"/>
        <end position="160"/>
    </location>
</feature>
<dbReference type="Gene3D" id="3.40.980.10">
    <property type="entry name" value="MoaB/Mog-like domain"/>
    <property type="match status" value="1"/>
</dbReference>
<dbReference type="RefSeq" id="WP_055459228.1">
    <property type="nucleotide sequence ID" value="NZ_CYHC01000004.1"/>
</dbReference>
<gene>
    <name evidence="7" type="ORF">Ga0061061_104275</name>
</gene>
<keyword evidence="8" id="KW-1185">Reference proteome</keyword>
<dbReference type="NCBIfam" id="TIGR00177">
    <property type="entry name" value="molyb_syn"/>
    <property type="match status" value="1"/>
</dbReference>
<organism evidence="7 8">
    <name type="scientific">Chelatococcus sambhunathii</name>
    <dbReference type="NCBI Taxonomy" id="363953"/>
    <lineage>
        <taxon>Bacteria</taxon>
        <taxon>Pseudomonadati</taxon>
        <taxon>Pseudomonadota</taxon>
        <taxon>Alphaproteobacteria</taxon>
        <taxon>Hyphomicrobiales</taxon>
        <taxon>Chelatococcaceae</taxon>
        <taxon>Chelatococcus</taxon>
    </lineage>
</organism>
<dbReference type="InterPro" id="IPR012245">
    <property type="entry name" value="MoaB"/>
</dbReference>
<protein>
    <recommendedName>
        <fullName evidence="3 5">Molybdenum cofactor biosynthesis protein B</fullName>
    </recommendedName>
</protein>
<evidence type="ECO:0000256" key="4">
    <source>
        <dbReference type="ARBA" id="ARBA00023150"/>
    </source>
</evidence>
<accession>A0ABM9U4G9</accession>
<dbReference type="NCBIfam" id="TIGR02667">
    <property type="entry name" value="moaB_proteo"/>
    <property type="match status" value="1"/>
</dbReference>
<proteinExistence type="inferred from homology"/>
<dbReference type="PANTHER" id="PTHR43232:SF2">
    <property type="entry name" value="MOLYBDENUM COFACTOR BIOSYNTHESIS PROTEIN B"/>
    <property type="match status" value="1"/>
</dbReference>
<evidence type="ECO:0000256" key="3">
    <source>
        <dbReference type="ARBA" id="ARBA00015262"/>
    </source>
</evidence>
<reference evidence="7 8" key="1">
    <citation type="submission" date="2015-08" db="EMBL/GenBank/DDBJ databases">
        <authorList>
            <person name="Varghese N."/>
        </authorList>
    </citation>
    <scope>NUCLEOTIDE SEQUENCE [LARGE SCALE GENOMIC DNA]</scope>
    <source>
        <strain evidence="7 8">DSM 18167</strain>
    </source>
</reference>
<evidence type="ECO:0000313" key="8">
    <source>
        <dbReference type="Proteomes" id="UP000182178"/>
    </source>
</evidence>
<dbReference type="InterPro" id="IPR001453">
    <property type="entry name" value="MoaB/Mog_dom"/>
</dbReference>
<comment type="caution">
    <text evidence="7">The sequence shown here is derived from an EMBL/GenBank/DDBJ whole genome shotgun (WGS) entry which is preliminary data.</text>
</comment>
<name>A0ABM9U4G9_9HYPH</name>
<evidence type="ECO:0000259" key="6">
    <source>
        <dbReference type="SMART" id="SM00852"/>
    </source>
</evidence>
<dbReference type="PANTHER" id="PTHR43232">
    <property type="entry name" value="MOLYBDENUM COFACTOR BIOSYNTHESIS PROTEIN B"/>
    <property type="match status" value="1"/>
</dbReference>
<dbReference type="SMART" id="SM00852">
    <property type="entry name" value="MoCF_biosynth"/>
    <property type="match status" value="1"/>
</dbReference>
<dbReference type="PROSITE" id="PS01078">
    <property type="entry name" value="MOCF_BIOSYNTHESIS_1"/>
    <property type="match status" value="1"/>
</dbReference>
<keyword evidence="4 5" id="KW-0501">Molybdenum cofactor biosynthesis</keyword>
<evidence type="ECO:0000313" key="7">
    <source>
        <dbReference type="EMBL" id="CUA88200.1"/>
    </source>
</evidence>
<sequence>MSRIDETRPFIPLSIAVLTVSDTRSLADDRSGDTLVQRLEAAGHRLAARAIVPDEIDEIRATVKGWIADPGIDAVITTGGTGFTGRDVTPEAIEPLFEKRMDGFSAVFHRISYDKIGTSTLQSRATAGVAGATYIFVLPGSPGACKDAWDGILAAQLDYRQRPCNFVEIMPRLDEHLRRGTGN</sequence>